<dbReference type="GO" id="GO:0046982">
    <property type="term" value="F:protein heterodimerization activity"/>
    <property type="evidence" value="ECO:0007669"/>
    <property type="project" value="InterPro"/>
</dbReference>
<dbReference type="InterPro" id="IPR003958">
    <property type="entry name" value="CBFA_NFYB_domain"/>
</dbReference>
<dbReference type="OrthoDB" id="1707486at2759"/>
<evidence type="ECO:0000256" key="3">
    <source>
        <dbReference type="ARBA" id="ARBA00039775"/>
    </source>
</evidence>
<dbReference type="Pfam" id="PF00808">
    <property type="entry name" value="CBFD_NFYB_HMF"/>
    <property type="match status" value="1"/>
</dbReference>
<dbReference type="GO" id="GO:0006974">
    <property type="term" value="P:DNA damage response"/>
    <property type="evidence" value="ECO:0007669"/>
    <property type="project" value="TreeGrafter"/>
</dbReference>
<dbReference type="CDD" id="cd22928">
    <property type="entry name" value="HFD_POLE3_DPB4"/>
    <property type="match status" value="1"/>
</dbReference>
<dbReference type="PANTHER" id="PTHR46172">
    <property type="entry name" value="DNA POLYMERASE EPSILON SUBUNIT 3"/>
    <property type="match status" value="1"/>
</dbReference>
<evidence type="ECO:0000313" key="8">
    <source>
        <dbReference type="Proteomes" id="UP000076727"/>
    </source>
</evidence>
<sequence length="248" mass="26968">MVASSKEPNTSAVVAQAQQEAVSEGIETFELPRSIITRLARAAMSENTKMSRDVVLSFQKASTVFINYLAATAHEVAASKQHKSISATDVLKALELVDMGDMVPKLQQELQVYRDLQKSDKGRKSTGGAKGKGRESQGEAQSISAASSSKPKQKGKEKGPTITITRPQAKQPPREAALSDELEPEELEVNGDVHSDEDEEMVDEEEVADEDDMDDDDAGDEELENSMAVDDEDIQRDARALDDTDDGE</sequence>
<dbReference type="AlphaFoldDB" id="A0A165N3M4"/>
<organism evidence="7 8">
    <name type="scientific">Daedalea quercina L-15889</name>
    <dbReference type="NCBI Taxonomy" id="1314783"/>
    <lineage>
        <taxon>Eukaryota</taxon>
        <taxon>Fungi</taxon>
        <taxon>Dikarya</taxon>
        <taxon>Basidiomycota</taxon>
        <taxon>Agaricomycotina</taxon>
        <taxon>Agaricomycetes</taxon>
        <taxon>Polyporales</taxon>
        <taxon>Fomitopsis</taxon>
    </lineage>
</organism>
<evidence type="ECO:0000259" key="6">
    <source>
        <dbReference type="Pfam" id="PF00808"/>
    </source>
</evidence>
<keyword evidence="2" id="KW-0539">Nucleus</keyword>
<feature type="region of interest" description="Disordered" evidence="5">
    <location>
        <begin position="114"/>
        <end position="248"/>
    </location>
</feature>
<comment type="subcellular location">
    <subcellularLocation>
        <location evidence="1">Nucleus</location>
    </subcellularLocation>
</comment>
<evidence type="ECO:0000313" key="7">
    <source>
        <dbReference type="EMBL" id="KZT66468.1"/>
    </source>
</evidence>
<proteinExistence type="predicted"/>
<dbReference type="SUPFAM" id="SSF47113">
    <property type="entry name" value="Histone-fold"/>
    <property type="match status" value="1"/>
</dbReference>
<reference evidence="7 8" key="1">
    <citation type="journal article" date="2016" name="Mol. Biol. Evol.">
        <title>Comparative Genomics of Early-Diverging Mushroom-Forming Fungi Provides Insights into the Origins of Lignocellulose Decay Capabilities.</title>
        <authorList>
            <person name="Nagy L.G."/>
            <person name="Riley R."/>
            <person name="Tritt A."/>
            <person name="Adam C."/>
            <person name="Daum C."/>
            <person name="Floudas D."/>
            <person name="Sun H."/>
            <person name="Yadav J.S."/>
            <person name="Pangilinan J."/>
            <person name="Larsson K.H."/>
            <person name="Matsuura K."/>
            <person name="Barry K."/>
            <person name="Labutti K."/>
            <person name="Kuo R."/>
            <person name="Ohm R.A."/>
            <person name="Bhattacharya S.S."/>
            <person name="Shirouzu T."/>
            <person name="Yoshinaga Y."/>
            <person name="Martin F.M."/>
            <person name="Grigoriev I.V."/>
            <person name="Hibbett D.S."/>
        </authorList>
    </citation>
    <scope>NUCLEOTIDE SEQUENCE [LARGE SCALE GENOMIC DNA]</scope>
    <source>
        <strain evidence="7 8">L-15889</strain>
    </source>
</reference>
<evidence type="ECO:0000256" key="4">
    <source>
        <dbReference type="ARBA" id="ARBA00042096"/>
    </source>
</evidence>
<keyword evidence="8" id="KW-1185">Reference proteome</keyword>
<feature type="domain" description="Transcription factor CBF/NF-Y/archaeal histone" evidence="6">
    <location>
        <begin position="30"/>
        <end position="94"/>
    </location>
</feature>
<dbReference type="Proteomes" id="UP000076727">
    <property type="component" value="Unassembled WGS sequence"/>
</dbReference>
<evidence type="ECO:0000256" key="1">
    <source>
        <dbReference type="ARBA" id="ARBA00004123"/>
    </source>
</evidence>
<dbReference type="InterPro" id="IPR051377">
    <property type="entry name" value="DNA_Pol-Epsilon_Subunit"/>
</dbReference>
<dbReference type="GO" id="GO:0008622">
    <property type="term" value="C:epsilon DNA polymerase complex"/>
    <property type="evidence" value="ECO:0007669"/>
    <property type="project" value="TreeGrafter"/>
</dbReference>
<dbReference type="GO" id="GO:0008623">
    <property type="term" value="C:CHRAC"/>
    <property type="evidence" value="ECO:0007669"/>
    <property type="project" value="TreeGrafter"/>
</dbReference>
<accession>A0A165N3M4</accession>
<gene>
    <name evidence="7" type="ORF">DAEQUDRAFT_813503</name>
</gene>
<dbReference type="STRING" id="1314783.A0A165N3M4"/>
<dbReference type="PANTHER" id="PTHR46172:SF1">
    <property type="entry name" value="DNA POLYMERASE EPSILON SUBUNIT 3"/>
    <property type="match status" value="1"/>
</dbReference>
<dbReference type="InterPro" id="IPR009072">
    <property type="entry name" value="Histone-fold"/>
</dbReference>
<name>A0A165N3M4_9APHY</name>
<dbReference type="EMBL" id="KV429088">
    <property type="protein sequence ID" value="KZT66468.1"/>
    <property type="molecule type" value="Genomic_DNA"/>
</dbReference>
<evidence type="ECO:0000256" key="2">
    <source>
        <dbReference type="ARBA" id="ARBA00023242"/>
    </source>
</evidence>
<protein>
    <recommendedName>
        <fullName evidence="3">DNA polymerase epsilon subunit D</fullName>
    </recommendedName>
    <alternativeName>
        <fullName evidence="4">DNA polymerase II subunit D</fullName>
    </alternativeName>
</protein>
<dbReference type="GO" id="GO:0031507">
    <property type="term" value="P:heterochromatin formation"/>
    <property type="evidence" value="ECO:0007669"/>
    <property type="project" value="TreeGrafter"/>
</dbReference>
<dbReference type="GO" id="GO:0006272">
    <property type="term" value="P:leading strand elongation"/>
    <property type="evidence" value="ECO:0007669"/>
    <property type="project" value="TreeGrafter"/>
</dbReference>
<evidence type="ECO:0000256" key="5">
    <source>
        <dbReference type="SAM" id="MobiDB-lite"/>
    </source>
</evidence>
<dbReference type="GO" id="GO:0031490">
    <property type="term" value="F:chromatin DNA binding"/>
    <property type="evidence" value="ECO:0007669"/>
    <property type="project" value="TreeGrafter"/>
</dbReference>
<feature type="compositionally biased region" description="Acidic residues" evidence="5">
    <location>
        <begin position="178"/>
        <end position="234"/>
    </location>
</feature>
<feature type="compositionally biased region" description="Polar residues" evidence="5">
    <location>
        <begin position="138"/>
        <end position="150"/>
    </location>
</feature>
<dbReference type="Gene3D" id="1.10.20.10">
    <property type="entry name" value="Histone, subunit A"/>
    <property type="match status" value="1"/>
</dbReference>